<keyword evidence="4" id="KW-0963">Cytoplasm</keyword>
<evidence type="ECO:0000256" key="5">
    <source>
        <dbReference type="ARBA" id="ARBA00022824"/>
    </source>
</evidence>
<comment type="caution">
    <text evidence="7">The sequence shown here is derived from an EMBL/GenBank/DDBJ whole genome shotgun (WGS) entry which is preliminary data.</text>
</comment>
<dbReference type="InterPro" id="IPR011989">
    <property type="entry name" value="ARM-like"/>
</dbReference>
<evidence type="ECO:0000313" key="8">
    <source>
        <dbReference type="Proteomes" id="UP001374579"/>
    </source>
</evidence>
<dbReference type="PANTHER" id="PTHR10957">
    <property type="entry name" value="RAP1 GTPASE-GDP DISSOCIATION STIMULATOR 1"/>
    <property type="match status" value="1"/>
</dbReference>
<keyword evidence="8" id="KW-1185">Reference proteome</keyword>
<proteinExistence type="predicted"/>
<gene>
    <name evidence="7" type="ORF">V1264_010919</name>
</gene>
<evidence type="ECO:0000313" key="7">
    <source>
        <dbReference type="EMBL" id="KAK7111253.1"/>
    </source>
</evidence>
<dbReference type="GO" id="GO:0005085">
    <property type="term" value="F:guanyl-nucleotide exchange factor activity"/>
    <property type="evidence" value="ECO:0007669"/>
    <property type="project" value="InterPro"/>
</dbReference>
<sequence length="632" mass="68097">MDAVQPLLDTLQQETSHPKLEKCIDQLIKLVDEGYKDDENEVQKAIVDSAAFASAVPPLLSGAEDHPTLTARAAQLVAELAKAEAVRVPLVNLGLVPPLLILIQPEAKGTAEIATQVCRALGNVCFDNDVGRKAVDEGDGLTLSIQLIEKFTKSTESGADRVRVLCCGFILNLTNECDWLADKAVESGALTVLDSVLRDNPDQEDLYHMAIAAFLRITDSDVAKSDKWINVVVKTLVWVVSRENTSSPLIPVLEELNIISEMDAMKGQLAESELPDHLLRIIQHNTDLLAKESEGSDGHGTQDAEECIKTASDLLLSLLVGEGSMETLYGGGEGAVFKQCVQWMTSEVDSLKVLAALSVGNFARSDAHCRQLVDSGIVESLLTLLKVTLVEGKDVNFTLQHAVLSSLRNLAIPTSNKGRLLELGVMAAVLELKHTEVMAVTFKLLGVLRMLIDGQESAATTLGQDKDFLNCLVDWCAVEEHAGVKGEATRCMSWLIKNSRTSQVMRNVVRAEGMQHLVSMGTSEHLVMQNEALVALNLVAATVLGEAAVSLKEAGLTDMVLTILKKGDAQPELLCNTLTLVRSLATADILKQDLMGSGAMDVIRLLSTEHAHQGVKDAATAALAALEEEVNR</sequence>
<evidence type="ECO:0000256" key="4">
    <source>
        <dbReference type="ARBA" id="ARBA00022490"/>
    </source>
</evidence>
<comment type="subcellular location">
    <subcellularLocation>
        <location evidence="3">Cytoplasm</location>
        <location evidence="3">Cytosol</location>
    </subcellularLocation>
    <subcellularLocation>
        <location evidence="2">Endoplasmic reticulum</location>
    </subcellularLocation>
    <subcellularLocation>
        <location evidence="1">Mitochondrion</location>
    </subcellularLocation>
</comment>
<evidence type="ECO:0000256" key="1">
    <source>
        <dbReference type="ARBA" id="ARBA00004173"/>
    </source>
</evidence>
<evidence type="ECO:0000256" key="3">
    <source>
        <dbReference type="ARBA" id="ARBA00004514"/>
    </source>
</evidence>
<dbReference type="InterPro" id="IPR040144">
    <property type="entry name" value="RAP1GDS1"/>
</dbReference>
<reference evidence="7 8" key="1">
    <citation type="submission" date="2024-02" db="EMBL/GenBank/DDBJ databases">
        <title>Chromosome-scale genome assembly of the rough periwinkle Littorina saxatilis.</title>
        <authorList>
            <person name="De Jode A."/>
            <person name="Faria R."/>
            <person name="Formenti G."/>
            <person name="Sims Y."/>
            <person name="Smith T.P."/>
            <person name="Tracey A."/>
            <person name="Wood J.M.D."/>
            <person name="Zagrodzka Z.B."/>
            <person name="Johannesson K."/>
            <person name="Butlin R.K."/>
            <person name="Leder E.H."/>
        </authorList>
    </citation>
    <scope>NUCLEOTIDE SEQUENCE [LARGE SCALE GENOMIC DNA]</scope>
    <source>
        <strain evidence="7">Snail1</strain>
        <tissue evidence="7">Muscle</tissue>
    </source>
</reference>
<dbReference type="EMBL" id="JBAMIC010000002">
    <property type="protein sequence ID" value="KAK7111253.1"/>
    <property type="molecule type" value="Genomic_DNA"/>
</dbReference>
<dbReference type="InterPro" id="IPR016024">
    <property type="entry name" value="ARM-type_fold"/>
</dbReference>
<dbReference type="SMART" id="SM00185">
    <property type="entry name" value="ARM"/>
    <property type="match status" value="4"/>
</dbReference>
<keyword evidence="5" id="KW-0256">Endoplasmic reticulum</keyword>
<protein>
    <submittedName>
        <fullName evidence="7">Uncharacterized protein</fullName>
    </submittedName>
</protein>
<keyword evidence="6" id="KW-0496">Mitochondrion</keyword>
<dbReference type="AlphaFoldDB" id="A0AAN9BTN1"/>
<evidence type="ECO:0000256" key="2">
    <source>
        <dbReference type="ARBA" id="ARBA00004240"/>
    </source>
</evidence>
<dbReference type="GO" id="GO:0005829">
    <property type="term" value="C:cytosol"/>
    <property type="evidence" value="ECO:0007669"/>
    <property type="project" value="UniProtKB-SubCell"/>
</dbReference>
<accession>A0AAN9BTN1</accession>
<dbReference type="InterPro" id="IPR000225">
    <property type="entry name" value="Armadillo"/>
</dbReference>
<organism evidence="7 8">
    <name type="scientific">Littorina saxatilis</name>
    <dbReference type="NCBI Taxonomy" id="31220"/>
    <lineage>
        <taxon>Eukaryota</taxon>
        <taxon>Metazoa</taxon>
        <taxon>Spiralia</taxon>
        <taxon>Lophotrochozoa</taxon>
        <taxon>Mollusca</taxon>
        <taxon>Gastropoda</taxon>
        <taxon>Caenogastropoda</taxon>
        <taxon>Littorinimorpha</taxon>
        <taxon>Littorinoidea</taxon>
        <taxon>Littorinidae</taxon>
        <taxon>Littorina</taxon>
    </lineage>
</organism>
<dbReference type="SUPFAM" id="SSF48371">
    <property type="entry name" value="ARM repeat"/>
    <property type="match status" value="2"/>
</dbReference>
<name>A0AAN9BTN1_9CAEN</name>
<dbReference type="Gene3D" id="1.25.10.10">
    <property type="entry name" value="Leucine-rich Repeat Variant"/>
    <property type="match status" value="2"/>
</dbReference>
<dbReference type="GO" id="GO:0005783">
    <property type="term" value="C:endoplasmic reticulum"/>
    <property type="evidence" value="ECO:0007669"/>
    <property type="project" value="UniProtKB-SubCell"/>
</dbReference>
<dbReference type="GO" id="GO:0005739">
    <property type="term" value="C:mitochondrion"/>
    <property type="evidence" value="ECO:0007669"/>
    <property type="project" value="UniProtKB-SubCell"/>
</dbReference>
<evidence type="ECO:0000256" key="6">
    <source>
        <dbReference type="ARBA" id="ARBA00023128"/>
    </source>
</evidence>
<dbReference type="Proteomes" id="UP001374579">
    <property type="component" value="Unassembled WGS sequence"/>
</dbReference>